<evidence type="ECO:0000259" key="7">
    <source>
        <dbReference type="PROSITE" id="PS51012"/>
    </source>
</evidence>
<evidence type="ECO:0000256" key="4">
    <source>
        <dbReference type="ARBA" id="ARBA00023136"/>
    </source>
</evidence>
<dbReference type="RefSeq" id="WP_203750816.1">
    <property type="nucleotide sequence ID" value="NZ_BONK01000004.1"/>
</dbReference>
<protein>
    <recommendedName>
        <fullName evidence="6">Transport permease protein</fullName>
    </recommendedName>
</protein>
<keyword evidence="9" id="KW-1185">Reference proteome</keyword>
<dbReference type="InterPro" id="IPR013525">
    <property type="entry name" value="ABC2_TM"/>
</dbReference>
<sequence>MTATALAPAPLTTRVPRGQVTRDTNALIWRCVRRSTRQVDSVFISVLLPVMLLLMFVYVFGGAIDSGGDYVDFVVPGIILLTAGYAAANTAVEVATDTTNGIMDRFRSMPIRATGVLTGHVVASMIRNAVSTALVIGVAFLVGFSPHASALEWLGALGMIALFVLALTWVGVAIGLVASGPEAASGFTFVILFVPYLSSAFVPIDTMPSVLSTIAEYNPITPVTDTVRGLLLGMPVGSAAWQAIVWLGAIFVVARVASGVLFRRAA</sequence>
<keyword evidence="3 6" id="KW-1133">Transmembrane helix</keyword>
<dbReference type="GO" id="GO:0140359">
    <property type="term" value="F:ABC-type transporter activity"/>
    <property type="evidence" value="ECO:0007669"/>
    <property type="project" value="InterPro"/>
</dbReference>
<feature type="transmembrane region" description="Helical" evidence="6">
    <location>
        <begin position="42"/>
        <end position="61"/>
    </location>
</feature>
<keyword evidence="6" id="KW-1003">Cell membrane</keyword>
<dbReference type="InterPro" id="IPR047817">
    <property type="entry name" value="ABC2_TM_bact-type"/>
</dbReference>
<accession>A0A919P237</accession>
<feature type="domain" description="ABC transmembrane type-2" evidence="7">
    <location>
        <begin position="40"/>
        <end position="265"/>
    </location>
</feature>
<feature type="transmembrane region" description="Helical" evidence="6">
    <location>
        <begin position="73"/>
        <end position="95"/>
    </location>
</feature>
<feature type="transmembrane region" description="Helical" evidence="6">
    <location>
        <begin position="239"/>
        <end position="262"/>
    </location>
</feature>
<evidence type="ECO:0000256" key="6">
    <source>
        <dbReference type="RuleBase" id="RU361157"/>
    </source>
</evidence>
<dbReference type="GO" id="GO:0043190">
    <property type="term" value="C:ATP-binding cassette (ABC) transporter complex"/>
    <property type="evidence" value="ECO:0007669"/>
    <property type="project" value="InterPro"/>
</dbReference>
<dbReference type="PIRSF" id="PIRSF006648">
    <property type="entry name" value="DrrB"/>
    <property type="match status" value="1"/>
</dbReference>
<evidence type="ECO:0000256" key="5">
    <source>
        <dbReference type="ARBA" id="ARBA00023251"/>
    </source>
</evidence>
<dbReference type="GO" id="GO:0046677">
    <property type="term" value="P:response to antibiotic"/>
    <property type="evidence" value="ECO:0007669"/>
    <property type="project" value="UniProtKB-KW"/>
</dbReference>
<evidence type="ECO:0000256" key="2">
    <source>
        <dbReference type="ARBA" id="ARBA00022692"/>
    </source>
</evidence>
<evidence type="ECO:0000256" key="3">
    <source>
        <dbReference type="ARBA" id="ARBA00022989"/>
    </source>
</evidence>
<feature type="transmembrane region" description="Helical" evidence="6">
    <location>
        <begin position="184"/>
        <end position="204"/>
    </location>
</feature>
<dbReference type="Proteomes" id="UP000632740">
    <property type="component" value="Unassembled WGS sequence"/>
</dbReference>
<evidence type="ECO:0000313" key="8">
    <source>
        <dbReference type="EMBL" id="GIG20835.1"/>
    </source>
</evidence>
<dbReference type="InterPro" id="IPR051784">
    <property type="entry name" value="Nod_factor_ABC_transporter"/>
</dbReference>
<keyword evidence="2 6" id="KW-0812">Transmembrane</keyword>
<comment type="caution">
    <text evidence="8">The sequence shown here is derived from an EMBL/GenBank/DDBJ whole genome shotgun (WGS) entry which is preliminary data.</text>
</comment>
<keyword evidence="4 6" id="KW-0472">Membrane</keyword>
<gene>
    <name evidence="8" type="ORF">Cch01nite_15590</name>
</gene>
<reference evidence="8" key="1">
    <citation type="submission" date="2021-01" db="EMBL/GenBank/DDBJ databases">
        <title>Whole genome shotgun sequence of Cellulomonas chitinilytica NBRC 110799.</title>
        <authorList>
            <person name="Komaki H."/>
            <person name="Tamura T."/>
        </authorList>
    </citation>
    <scope>NUCLEOTIDE SEQUENCE</scope>
    <source>
        <strain evidence="8">NBRC 110799</strain>
    </source>
</reference>
<keyword evidence="6" id="KW-0813">Transport</keyword>
<evidence type="ECO:0000313" key="9">
    <source>
        <dbReference type="Proteomes" id="UP000632740"/>
    </source>
</evidence>
<dbReference type="InterPro" id="IPR000412">
    <property type="entry name" value="ABC_2_transport"/>
</dbReference>
<dbReference type="PROSITE" id="PS51012">
    <property type="entry name" value="ABC_TM2"/>
    <property type="match status" value="1"/>
</dbReference>
<feature type="transmembrane region" description="Helical" evidence="6">
    <location>
        <begin position="153"/>
        <end position="177"/>
    </location>
</feature>
<comment type="similarity">
    <text evidence="6">Belongs to the ABC-2 integral membrane protein family.</text>
</comment>
<organism evidence="8 9">
    <name type="scientific">Cellulomonas chitinilytica</name>
    <dbReference type="NCBI Taxonomy" id="398759"/>
    <lineage>
        <taxon>Bacteria</taxon>
        <taxon>Bacillati</taxon>
        <taxon>Actinomycetota</taxon>
        <taxon>Actinomycetes</taxon>
        <taxon>Micrococcales</taxon>
        <taxon>Cellulomonadaceae</taxon>
        <taxon>Cellulomonas</taxon>
    </lineage>
</organism>
<comment type="subcellular location">
    <subcellularLocation>
        <location evidence="6">Cell membrane</location>
        <topology evidence="6">Multi-pass membrane protein</topology>
    </subcellularLocation>
    <subcellularLocation>
        <location evidence="1">Membrane</location>
        <topology evidence="1">Multi-pass membrane protein</topology>
    </subcellularLocation>
</comment>
<dbReference type="AlphaFoldDB" id="A0A919P237"/>
<proteinExistence type="inferred from homology"/>
<dbReference type="Pfam" id="PF01061">
    <property type="entry name" value="ABC2_membrane"/>
    <property type="match status" value="1"/>
</dbReference>
<dbReference type="PANTHER" id="PTHR43229:SF2">
    <property type="entry name" value="NODULATION PROTEIN J"/>
    <property type="match status" value="1"/>
</dbReference>
<name>A0A919P237_9CELL</name>
<feature type="transmembrane region" description="Helical" evidence="6">
    <location>
        <begin position="116"/>
        <end position="141"/>
    </location>
</feature>
<evidence type="ECO:0000256" key="1">
    <source>
        <dbReference type="ARBA" id="ARBA00004141"/>
    </source>
</evidence>
<keyword evidence="5" id="KW-0046">Antibiotic resistance</keyword>
<dbReference type="EMBL" id="BONK01000004">
    <property type="protein sequence ID" value="GIG20835.1"/>
    <property type="molecule type" value="Genomic_DNA"/>
</dbReference>
<dbReference type="PANTHER" id="PTHR43229">
    <property type="entry name" value="NODULATION PROTEIN J"/>
    <property type="match status" value="1"/>
</dbReference>